<dbReference type="SUPFAM" id="SSF51126">
    <property type="entry name" value="Pectin lyase-like"/>
    <property type="match status" value="1"/>
</dbReference>
<accession>A0A6M5UNC7</accession>
<dbReference type="RefSeq" id="WP_154800675.1">
    <property type="nucleotide sequence ID" value="NZ_CP052758.1"/>
</dbReference>
<reference evidence="3 4" key="1">
    <citation type="journal article" date="2022" name="Int. J. Syst. Evol. Microbiol.">
        <title>Cellulosimicrobium protaetiae sp. nov., isolated from the gut of the larva of Protaetia brevitarsis seulensis.</title>
        <authorList>
            <person name="Le Han H."/>
            <person name="Nguyen T.T.H."/>
            <person name="Li Z."/>
            <person name="Shin N.R."/>
            <person name="Kim S.G."/>
        </authorList>
    </citation>
    <scope>NUCLEOTIDE SEQUENCE [LARGE SCALE GENOMIC DNA]</scope>
    <source>
        <strain evidence="3 4">BI34</strain>
    </source>
</reference>
<dbReference type="InterPro" id="IPR011050">
    <property type="entry name" value="Pectin_lyase_fold/virulence"/>
</dbReference>
<dbReference type="EMBL" id="CP052758">
    <property type="protein sequence ID" value="QJW38731.1"/>
    <property type="molecule type" value="Genomic_DNA"/>
</dbReference>
<proteinExistence type="predicted"/>
<keyword evidence="3" id="KW-0614">Plasmid</keyword>
<geneLocation type="plasmid" evidence="3 4">
    <name>pCPRO01</name>
</geneLocation>
<dbReference type="AlphaFoldDB" id="A0A6M5UNC7"/>
<evidence type="ECO:0000313" key="3">
    <source>
        <dbReference type="EMBL" id="QJW38731.1"/>
    </source>
</evidence>
<gene>
    <name evidence="3" type="ORF">FIC82_020310</name>
</gene>
<dbReference type="InterPro" id="IPR006626">
    <property type="entry name" value="PbH1"/>
</dbReference>
<sequence>MRHVKRDWNRRTALSISIASVASLALIGGAVAVQGSGNSQEDLIGVVAQGSGSPPVEAAEGEASARAELESSTENGDRRGADPANEDAPSVQGGGVGETPVTPQNAAVPDAGAADVATDGPASPGGGAAIRPGEPTTAADSPVPVCGAGTFDAEAVKDGETWTARRGEQVLYTGPDMLTAMASAIGSLDPQRTSKQRVVVRGSGTMPASTKLRMPSFTILDVCGTIDAVGPGARDTAPIFARGVTDIEIQHLKVTGTPMYGIFLRSVENVTLGQIDLDMPAGGLGIRIDNYGNRSVPTRNVRIDDVRVTAGSHGVETFGVDGLVVGSVVARSVGGSGLLLNATTNAEIGLVDAIDAGTGTGYAAFRTANGNGRIGEGYPSNIHVEKVVARGGGRGVFCVSDSGGLVIDEVDIADTGNHAILLENCHNVTIKGGTVSGPGELRLAARWDRPNSTNITLENLTLRNTVLREMPCAENTTTRGLTFVDATDLTC</sequence>
<dbReference type="Proteomes" id="UP000451354">
    <property type="component" value="Plasmid pCPRO01"/>
</dbReference>
<keyword evidence="4" id="KW-1185">Reference proteome</keyword>
<dbReference type="KEGG" id="cprt:FIC82_020310"/>
<feature type="chain" id="PRO_5026812162" evidence="2">
    <location>
        <begin position="33"/>
        <end position="491"/>
    </location>
</feature>
<dbReference type="SMART" id="SM00710">
    <property type="entry name" value="PbH1"/>
    <property type="match status" value="6"/>
</dbReference>
<evidence type="ECO:0000256" key="2">
    <source>
        <dbReference type="SAM" id="SignalP"/>
    </source>
</evidence>
<evidence type="ECO:0000256" key="1">
    <source>
        <dbReference type="SAM" id="MobiDB-lite"/>
    </source>
</evidence>
<dbReference type="OrthoDB" id="2986171at2"/>
<feature type="compositionally biased region" description="Basic and acidic residues" evidence="1">
    <location>
        <begin position="63"/>
        <end position="81"/>
    </location>
</feature>
<feature type="region of interest" description="Disordered" evidence="1">
    <location>
        <begin position="47"/>
        <end position="144"/>
    </location>
</feature>
<keyword evidence="2" id="KW-0732">Signal</keyword>
<organism evidence="3 4">
    <name type="scientific">Cellulosimicrobium protaetiae</name>
    <dbReference type="NCBI Taxonomy" id="2587808"/>
    <lineage>
        <taxon>Bacteria</taxon>
        <taxon>Bacillati</taxon>
        <taxon>Actinomycetota</taxon>
        <taxon>Actinomycetes</taxon>
        <taxon>Micrococcales</taxon>
        <taxon>Promicromonosporaceae</taxon>
        <taxon>Cellulosimicrobium</taxon>
    </lineage>
</organism>
<name>A0A6M5UNC7_9MICO</name>
<protein>
    <submittedName>
        <fullName evidence="3">Right-handed parallel beta-helix repeat-containing protein</fullName>
    </submittedName>
</protein>
<dbReference type="InterPro" id="IPR012334">
    <property type="entry name" value="Pectin_lyas_fold"/>
</dbReference>
<evidence type="ECO:0000313" key="4">
    <source>
        <dbReference type="Proteomes" id="UP000451354"/>
    </source>
</evidence>
<feature type="signal peptide" evidence="2">
    <location>
        <begin position="1"/>
        <end position="32"/>
    </location>
</feature>
<dbReference type="Gene3D" id="2.160.20.10">
    <property type="entry name" value="Single-stranded right-handed beta-helix, Pectin lyase-like"/>
    <property type="match status" value="1"/>
</dbReference>
<feature type="compositionally biased region" description="Low complexity" evidence="1">
    <location>
        <begin position="106"/>
        <end position="122"/>
    </location>
</feature>